<dbReference type="InterPro" id="IPR051082">
    <property type="entry name" value="Pentapeptide-BTB/POZ_domain"/>
</dbReference>
<dbReference type="PANTHER" id="PTHR14136:SF17">
    <property type="entry name" value="BTB_POZ DOMAIN-CONTAINING PROTEIN KCTD9"/>
    <property type="match status" value="1"/>
</dbReference>
<dbReference type="Proteomes" id="UP000268857">
    <property type="component" value="Unassembled WGS sequence"/>
</dbReference>
<dbReference type="AlphaFoldDB" id="A0A3S1F8X2"/>
<dbReference type="PANTHER" id="PTHR14136">
    <property type="entry name" value="BTB_POZ DOMAIN-CONTAINING PROTEIN KCTD9"/>
    <property type="match status" value="1"/>
</dbReference>
<proteinExistence type="predicted"/>
<evidence type="ECO:0000313" key="1">
    <source>
        <dbReference type="EMBL" id="RUR73246.1"/>
    </source>
</evidence>
<dbReference type="Pfam" id="PF00805">
    <property type="entry name" value="Pentapeptide"/>
    <property type="match status" value="1"/>
</dbReference>
<evidence type="ECO:0000313" key="2">
    <source>
        <dbReference type="Proteomes" id="UP000268857"/>
    </source>
</evidence>
<dbReference type="STRING" id="211165.GCA_000317285_02927"/>
<dbReference type="Gene3D" id="2.160.20.80">
    <property type="entry name" value="E3 ubiquitin-protein ligase SopA"/>
    <property type="match status" value="1"/>
</dbReference>
<organism evidence="1 2">
    <name type="scientific">Chlorogloeopsis fritschii PCC 6912</name>
    <dbReference type="NCBI Taxonomy" id="211165"/>
    <lineage>
        <taxon>Bacteria</taxon>
        <taxon>Bacillati</taxon>
        <taxon>Cyanobacteriota</taxon>
        <taxon>Cyanophyceae</taxon>
        <taxon>Nostocales</taxon>
        <taxon>Chlorogloeopsidaceae</taxon>
        <taxon>Chlorogloeopsis</taxon>
    </lineage>
</organism>
<name>A0A3S1F8X2_CHLFR</name>
<comment type="caution">
    <text evidence="1">The sequence shown here is derived from an EMBL/GenBank/DDBJ whole genome shotgun (WGS) entry which is preliminary data.</text>
</comment>
<sequence length="176" mass="19868">MKILNIKNNAYIALNMLNSLYYNYHYNASQFLKQTPEQRLQILKQLGIARYDFLAKMCFNEANIACVNRFLQNPNQLKFPNLTGSDLSGLDLNNSNFIRGNFTSANLSGSSLLNADLMFANFTRADLRNANLSGATLNETIWLDALVDGCEFGKGIGLSKEQYQNLKSRGAQFNFR</sequence>
<evidence type="ECO:0008006" key="3">
    <source>
        <dbReference type="Google" id="ProtNLM"/>
    </source>
</evidence>
<keyword evidence="2" id="KW-1185">Reference proteome</keyword>
<dbReference type="SUPFAM" id="SSF141571">
    <property type="entry name" value="Pentapeptide repeat-like"/>
    <property type="match status" value="1"/>
</dbReference>
<protein>
    <recommendedName>
        <fullName evidence="3">Pentapeptide repeat-containing protein</fullName>
    </recommendedName>
</protein>
<reference evidence="1 2" key="1">
    <citation type="journal article" date="2019" name="Genome Biol. Evol.">
        <title>Day and night: Metabolic profiles and evolutionary relationships of six axenic non-marine cyanobacteria.</title>
        <authorList>
            <person name="Will S.E."/>
            <person name="Henke P."/>
            <person name="Boedeker C."/>
            <person name="Huang S."/>
            <person name="Brinkmann H."/>
            <person name="Rohde M."/>
            <person name="Jarek M."/>
            <person name="Friedl T."/>
            <person name="Seufert S."/>
            <person name="Schumacher M."/>
            <person name="Overmann J."/>
            <person name="Neumann-Schaal M."/>
            <person name="Petersen J."/>
        </authorList>
    </citation>
    <scope>NUCLEOTIDE SEQUENCE [LARGE SCALE GENOMIC DNA]</scope>
    <source>
        <strain evidence="1 2">PCC 6912</strain>
    </source>
</reference>
<dbReference type="OrthoDB" id="458990at2"/>
<dbReference type="InterPro" id="IPR001646">
    <property type="entry name" value="5peptide_repeat"/>
</dbReference>
<gene>
    <name evidence="1" type="ORF">PCC6912_57710</name>
</gene>
<accession>A0A3S1F8X2</accession>
<dbReference type="EMBL" id="RSCJ01000037">
    <property type="protein sequence ID" value="RUR73246.1"/>
    <property type="molecule type" value="Genomic_DNA"/>
</dbReference>